<proteinExistence type="inferred from homology"/>
<dbReference type="GO" id="GO:0008800">
    <property type="term" value="F:beta-lactamase activity"/>
    <property type="evidence" value="ECO:0007669"/>
    <property type="project" value="InterPro"/>
</dbReference>
<dbReference type="Pfam" id="PF00768">
    <property type="entry name" value="Peptidase_S11"/>
    <property type="match status" value="1"/>
</dbReference>
<evidence type="ECO:0000256" key="2">
    <source>
        <dbReference type="ARBA" id="ARBA00004752"/>
    </source>
</evidence>
<dbReference type="GO" id="GO:0006508">
    <property type="term" value="P:proteolysis"/>
    <property type="evidence" value="ECO:0007669"/>
    <property type="project" value="UniProtKB-KW"/>
</dbReference>
<reference evidence="19" key="1">
    <citation type="submission" date="2021-02" db="EMBL/GenBank/DDBJ databases">
        <title>Infant gut strain persistence is associated with maternal origin, phylogeny, and functional potential including surface adhesion and iron acquisition.</title>
        <authorList>
            <person name="Lou Y.C."/>
        </authorList>
    </citation>
    <scope>NUCLEOTIDE SEQUENCE</scope>
    <source>
        <strain evidence="19">L3_101_000M1_dasL3_101_000M1_concoct_87</strain>
    </source>
</reference>
<evidence type="ECO:0000259" key="18">
    <source>
        <dbReference type="SMART" id="SM00936"/>
    </source>
</evidence>
<feature type="active site" description="Proton acceptor" evidence="13">
    <location>
        <position position="69"/>
    </location>
</feature>
<sequence>MKKFCAILFSFVLVLIIALPVAAEGESSTLADNAPSLTAPTAYVVNLDTNIVVYEKNSETPLSAASLTKLMTTLLLLENYQDQLDSISLTAPSYVYDLIWEQSTNASSADIRRGETQSLRNLLYAMLLPSGNEAAYIVADYMGGGSIDNFVAMMNDEAKAVGCTGTTFVDPCGLNPNNITTARDAYLILRALTAYDVFSTVVGTPSYDMGTNDRYTTPGTYIIQTTDKLITNSSYHRDYTKGGKTGSLGEWQNFAGWHSQDGESYISILLNVPYDADPEGMRPALVETATIMDWVFDTYTIAPALDTTQPITEVRVAYSTQADTVMLYPADNMMTLLPREGGAALTEQVFNVPDQLPAPIKQGDIVGTVTLTIEGETIGTADLIAGSDVSRNQLLYTISRVSLFFSSTYFKVVVILTMLVIGAYLIFTVGRILRIWSKEV</sequence>
<keyword evidence="16" id="KW-0812">Transmembrane</keyword>
<gene>
    <name evidence="19" type="ORF">KHY36_06110</name>
</gene>
<dbReference type="InterPro" id="IPR012907">
    <property type="entry name" value="Peptidase_S11_C"/>
</dbReference>
<keyword evidence="16" id="KW-0472">Membrane</keyword>
<dbReference type="EMBL" id="JAGZGG010000010">
    <property type="protein sequence ID" value="MBS5332090.1"/>
    <property type="molecule type" value="Genomic_DNA"/>
</dbReference>
<evidence type="ECO:0000313" key="20">
    <source>
        <dbReference type="Proteomes" id="UP000759273"/>
    </source>
</evidence>
<comment type="caution">
    <text evidence="19">The sequence shown here is derived from an EMBL/GenBank/DDBJ whole genome shotgun (WGS) entry which is preliminary data.</text>
</comment>
<keyword evidence="7 17" id="KW-0732">Signal</keyword>
<evidence type="ECO:0000256" key="4">
    <source>
        <dbReference type="ARBA" id="ARBA00012448"/>
    </source>
</evidence>
<keyword evidence="6" id="KW-0645">Protease</keyword>
<evidence type="ECO:0000256" key="16">
    <source>
        <dbReference type="SAM" id="Phobius"/>
    </source>
</evidence>
<evidence type="ECO:0000313" key="19">
    <source>
        <dbReference type="EMBL" id="MBS5332090.1"/>
    </source>
</evidence>
<comment type="similarity">
    <text evidence="3 15">Belongs to the peptidase S11 family.</text>
</comment>
<comment type="catalytic activity">
    <reaction evidence="12">
        <text>Preferential cleavage: (Ac)2-L-Lys-D-Ala-|-D-Ala. Also transpeptidation of peptidyl-alanyl moieties that are N-acyl substituents of D-alanine.</text>
        <dbReference type="EC" id="3.4.16.4"/>
    </reaction>
</comment>
<keyword evidence="10" id="KW-0573">Peptidoglycan synthesis</keyword>
<dbReference type="InterPro" id="IPR012338">
    <property type="entry name" value="Beta-lactam/transpept-like"/>
</dbReference>
<evidence type="ECO:0000256" key="8">
    <source>
        <dbReference type="ARBA" id="ARBA00022801"/>
    </source>
</evidence>
<dbReference type="InterPro" id="IPR000871">
    <property type="entry name" value="Beta-lactam_class-A"/>
</dbReference>
<dbReference type="Pfam" id="PF07943">
    <property type="entry name" value="PBP5_C"/>
    <property type="match status" value="1"/>
</dbReference>
<dbReference type="SUPFAM" id="SSF56601">
    <property type="entry name" value="beta-lactamase/transpeptidase-like"/>
    <property type="match status" value="1"/>
</dbReference>
<dbReference type="GO" id="GO:0071555">
    <property type="term" value="P:cell wall organization"/>
    <property type="evidence" value="ECO:0007669"/>
    <property type="project" value="UniProtKB-KW"/>
</dbReference>
<evidence type="ECO:0000256" key="11">
    <source>
        <dbReference type="ARBA" id="ARBA00023316"/>
    </source>
</evidence>
<evidence type="ECO:0000256" key="3">
    <source>
        <dbReference type="ARBA" id="ARBA00007164"/>
    </source>
</evidence>
<comment type="function">
    <text evidence="1">Removes C-terminal D-alanyl residues from sugar-peptide cell wall precursors.</text>
</comment>
<evidence type="ECO:0000256" key="9">
    <source>
        <dbReference type="ARBA" id="ARBA00022960"/>
    </source>
</evidence>
<dbReference type="InterPro" id="IPR018044">
    <property type="entry name" value="Peptidase_S11"/>
</dbReference>
<dbReference type="GO" id="GO:0009252">
    <property type="term" value="P:peptidoglycan biosynthetic process"/>
    <property type="evidence" value="ECO:0007669"/>
    <property type="project" value="UniProtKB-KW"/>
</dbReference>
<dbReference type="GO" id="GO:0030655">
    <property type="term" value="P:beta-lactam antibiotic catabolic process"/>
    <property type="evidence" value="ECO:0007669"/>
    <property type="project" value="InterPro"/>
</dbReference>
<dbReference type="PANTHER" id="PTHR35333:SF4">
    <property type="entry name" value="SLR0121 PROTEIN"/>
    <property type="match status" value="1"/>
</dbReference>
<evidence type="ECO:0000256" key="12">
    <source>
        <dbReference type="ARBA" id="ARBA00034000"/>
    </source>
</evidence>
<dbReference type="PANTHER" id="PTHR35333">
    <property type="entry name" value="BETA-LACTAMASE"/>
    <property type="match status" value="1"/>
</dbReference>
<dbReference type="Gene3D" id="3.40.710.10">
    <property type="entry name" value="DD-peptidase/beta-lactamase superfamily"/>
    <property type="match status" value="1"/>
</dbReference>
<dbReference type="GO" id="GO:0046677">
    <property type="term" value="P:response to antibiotic"/>
    <property type="evidence" value="ECO:0007669"/>
    <property type="project" value="InterPro"/>
</dbReference>
<feature type="domain" description="Peptidase S11 D-Ala-D-Ala carboxypeptidase A C-terminal" evidence="18">
    <location>
        <begin position="296"/>
        <end position="391"/>
    </location>
</feature>
<dbReference type="InterPro" id="IPR001967">
    <property type="entry name" value="Peptidase_S11_N"/>
</dbReference>
<feature type="active site" description="Acyl-ester intermediate" evidence="13">
    <location>
        <position position="66"/>
    </location>
</feature>
<protein>
    <recommendedName>
        <fullName evidence="4">serine-type D-Ala-D-Ala carboxypeptidase</fullName>
        <ecNumber evidence="4">3.4.16.4</ecNumber>
    </recommendedName>
</protein>
<keyword evidence="11" id="KW-0961">Cell wall biogenesis/degradation</keyword>
<dbReference type="EC" id="3.4.16.4" evidence="4"/>
<dbReference type="PRINTS" id="PR00725">
    <property type="entry name" value="DADACBPTASE1"/>
</dbReference>
<evidence type="ECO:0000256" key="6">
    <source>
        <dbReference type="ARBA" id="ARBA00022670"/>
    </source>
</evidence>
<comment type="pathway">
    <text evidence="2">Cell wall biogenesis; peptidoglycan biosynthesis.</text>
</comment>
<keyword evidence="5 19" id="KW-0121">Carboxypeptidase</keyword>
<dbReference type="InterPro" id="IPR015956">
    <property type="entry name" value="Peniciliin-bd_prot_C_sf"/>
</dbReference>
<dbReference type="Proteomes" id="UP000759273">
    <property type="component" value="Unassembled WGS sequence"/>
</dbReference>
<evidence type="ECO:0000256" key="5">
    <source>
        <dbReference type="ARBA" id="ARBA00022645"/>
    </source>
</evidence>
<evidence type="ECO:0000256" key="15">
    <source>
        <dbReference type="RuleBase" id="RU004016"/>
    </source>
</evidence>
<keyword evidence="8" id="KW-0378">Hydrolase</keyword>
<dbReference type="SMART" id="SM00936">
    <property type="entry name" value="PBP5_C"/>
    <property type="match status" value="1"/>
</dbReference>
<evidence type="ECO:0000256" key="10">
    <source>
        <dbReference type="ARBA" id="ARBA00022984"/>
    </source>
</evidence>
<accession>A0A943HKF2</accession>
<dbReference type="InterPro" id="IPR037167">
    <property type="entry name" value="Peptidase_S11_C_sf"/>
</dbReference>
<dbReference type="GO" id="GO:0009002">
    <property type="term" value="F:serine-type D-Ala-D-Ala carboxypeptidase activity"/>
    <property type="evidence" value="ECO:0007669"/>
    <property type="project" value="UniProtKB-EC"/>
</dbReference>
<keyword evidence="9" id="KW-0133">Cell shape</keyword>
<organism evidence="19 20">
    <name type="scientific">Subdoligranulum variabile</name>
    <dbReference type="NCBI Taxonomy" id="214851"/>
    <lineage>
        <taxon>Bacteria</taxon>
        <taxon>Bacillati</taxon>
        <taxon>Bacillota</taxon>
        <taxon>Clostridia</taxon>
        <taxon>Eubacteriales</taxon>
        <taxon>Oscillospiraceae</taxon>
        <taxon>Subdoligranulum</taxon>
    </lineage>
</organism>
<feature type="active site" evidence="13">
    <location>
        <position position="130"/>
    </location>
</feature>
<evidence type="ECO:0000256" key="7">
    <source>
        <dbReference type="ARBA" id="ARBA00022729"/>
    </source>
</evidence>
<feature type="signal peptide" evidence="17">
    <location>
        <begin position="1"/>
        <end position="23"/>
    </location>
</feature>
<evidence type="ECO:0000256" key="14">
    <source>
        <dbReference type="PIRSR" id="PIRSR618044-2"/>
    </source>
</evidence>
<evidence type="ECO:0000256" key="17">
    <source>
        <dbReference type="SAM" id="SignalP"/>
    </source>
</evidence>
<name>A0A943HKF2_9FIRM</name>
<dbReference type="GO" id="GO:0008360">
    <property type="term" value="P:regulation of cell shape"/>
    <property type="evidence" value="ECO:0007669"/>
    <property type="project" value="UniProtKB-KW"/>
</dbReference>
<evidence type="ECO:0000256" key="1">
    <source>
        <dbReference type="ARBA" id="ARBA00003217"/>
    </source>
</evidence>
<dbReference type="AlphaFoldDB" id="A0A943HKF2"/>
<feature type="binding site" evidence="14">
    <location>
        <position position="241"/>
    </location>
    <ligand>
        <name>substrate</name>
    </ligand>
</feature>
<dbReference type="Gene3D" id="2.60.410.10">
    <property type="entry name" value="D-Ala-D-Ala carboxypeptidase, C-terminal domain"/>
    <property type="match status" value="1"/>
</dbReference>
<evidence type="ECO:0000256" key="13">
    <source>
        <dbReference type="PIRSR" id="PIRSR618044-1"/>
    </source>
</evidence>
<feature type="transmembrane region" description="Helical" evidence="16">
    <location>
        <begin position="409"/>
        <end position="433"/>
    </location>
</feature>
<keyword evidence="16" id="KW-1133">Transmembrane helix</keyword>
<feature type="chain" id="PRO_5037673664" description="serine-type D-Ala-D-Ala carboxypeptidase" evidence="17">
    <location>
        <begin position="24"/>
        <end position="440"/>
    </location>
</feature>
<dbReference type="SUPFAM" id="SSF69189">
    <property type="entry name" value="Penicillin-binding protein associated domain"/>
    <property type="match status" value="1"/>
</dbReference>